<dbReference type="Pfam" id="PF16184">
    <property type="entry name" value="Cadherin_3"/>
    <property type="match status" value="9"/>
</dbReference>
<dbReference type="PANTHER" id="PTHR45739:SF12">
    <property type="entry name" value="CHONDROITIN SULFATE PROTEOGLYCAN 4-LIKE ISOFORM X2"/>
    <property type="match status" value="1"/>
</dbReference>
<dbReference type="RefSeq" id="XP_011496244.1">
    <property type="nucleotide sequence ID" value="XM_011497942.1"/>
</dbReference>
<evidence type="ECO:0000256" key="5">
    <source>
        <dbReference type="PROSITE-ProRule" id="PRU01201"/>
    </source>
</evidence>
<feature type="transmembrane region" description="Helical" evidence="7">
    <location>
        <begin position="2200"/>
        <end position="2221"/>
    </location>
</feature>
<evidence type="ECO:0000256" key="4">
    <source>
        <dbReference type="PROSITE-ProRule" id="PRU00122"/>
    </source>
</evidence>
<feature type="domain" description="Laminin G" evidence="9">
    <location>
        <begin position="29"/>
        <end position="201"/>
    </location>
</feature>
<evidence type="ECO:0000256" key="8">
    <source>
        <dbReference type="SAM" id="SignalP"/>
    </source>
</evidence>
<dbReference type="SMART" id="SM00282">
    <property type="entry name" value="LamG"/>
    <property type="match status" value="2"/>
</dbReference>
<dbReference type="Gene3D" id="2.60.120.200">
    <property type="match status" value="2"/>
</dbReference>
<keyword evidence="7" id="KW-0472">Membrane</keyword>
<dbReference type="Proteomes" id="UP000695007">
    <property type="component" value="Unplaced"/>
</dbReference>
<feature type="repeat" description="CSPG" evidence="5">
    <location>
        <begin position="567"/>
        <end position="662"/>
    </location>
</feature>
<dbReference type="InterPro" id="IPR039005">
    <property type="entry name" value="CSPG_rpt"/>
</dbReference>
<dbReference type="GO" id="GO:0009653">
    <property type="term" value="P:anatomical structure morphogenesis"/>
    <property type="evidence" value="ECO:0007669"/>
    <property type="project" value="TreeGrafter"/>
</dbReference>
<keyword evidence="2" id="KW-0677">Repeat</keyword>
<gene>
    <name evidence="11" type="primary">LOC105360919</name>
</gene>
<dbReference type="CTD" id="35104"/>
<keyword evidence="10" id="KW-1185">Reference proteome</keyword>
<feature type="repeat" description="CSPG" evidence="5">
    <location>
        <begin position="681"/>
        <end position="776"/>
    </location>
</feature>
<dbReference type="GeneID" id="105360919"/>
<protein>
    <submittedName>
        <fullName evidence="11">Chondroitin sulfate proteoglycan 4</fullName>
    </submittedName>
</protein>
<dbReference type="Pfam" id="PF02210">
    <property type="entry name" value="Laminin_G_2"/>
    <property type="match status" value="1"/>
</dbReference>
<keyword evidence="7" id="KW-1133">Transmembrane helix</keyword>
<keyword evidence="7" id="KW-0812">Transmembrane</keyword>
<dbReference type="Pfam" id="PF00054">
    <property type="entry name" value="Laminin_G_1"/>
    <property type="match status" value="1"/>
</dbReference>
<dbReference type="InterPro" id="IPR001791">
    <property type="entry name" value="Laminin_G"/>
</dbReference>
<comment type="caution">
    <text evidence="4">Lacks conserved residue(s) required for the propagation of feature annotation.</text>
</comment>
<feature type="signal peptide" evidence="8">
    <location>
        <begin position="1"/>
        <end position="26"/>
    </location>
</feature>
<dbReference type="InterPro" id="IPR051561">
    <property type="entry name" value="FRAS1_ECM"/>
</dbReference>
<keyword evidence="1 8" id="KW-0732">Signal</keyword>
<evidence type="ECO:0000256" key="3">
    <source>
        <dbReference type="ARBA" id="ARBA00023180"/>
    </source>
</evidence>
<feature type="repeat" description="CSPG" evidence="5">
    <location>
        <begin position="439"/>
        <end position="534"/>
    </location>
</feature>
<evidence type="ECO:0000256" key="2">
    <source>
        <dbReference type="ARBA" id="ARBA00022737"/>
    </source>
</evidence>
<organism evidence="10 11">
    <name type="scientific">Ceratosolen solmsi marchali</name>
    <dbReference type="NCBI Taxonomy" id="326594"/>
    <lineage>
        <taxon>Eukaryota</taxon>
        <taxon>Metazoa</taxon>
        <taxon>Ecdysozoa</taxon>
        <taxon>Arthropoda</taxon>
        <taxon>Hexapoda</taxon>
        <taxon>Insecta</taxon>
        <taxon>Pterygota</taxon>
        <taxon>Neoptera</taxon>
        <taxon>Endopterygota</taxon>
        <taxon>Hymenoptera</taxon>
        <taxon>Apocrita</taxon>
        <taxon>Proctotrupomorpha</taxon>
        <taxon>Chalcidoidea</taxon>
        <taxon>Agaonidae</taxon>
        <taxon>Agaoninae</taxon>
        <taxon>Ceratosolen</taxon>
    </lineage>
</organism>
<proteinExistence type="predicted"/>
<evidence type="ECO:0000256" key="7">
    <source>
        <dbReference type="SAM" id="Phobius"/>
    </source>
</evidence>
<evidence type="ECO:0000313" key="11">
    <source>
        <dbReference type="RefSeq" id="XP_011496244.1"/>
    </source>
</evidence>
<evidence type="ECO:0000256" key="6">
    <source>
        <dbReference type="SAM" id="MobiDB-lite"/>
    </source>
</evidence>
<evidence type="ECO:0000313" key="10">
    <source>
        <dbReference type="Proteomes" id="UP000695007"/>
    </source>
</evidence>
<name>A0AAJ7DTN7_9HYME</name>
<dbReference type="InterPro" id="IPR013320">
    <property type="entry name" value="ConA-like_dom_sf"/>
</dbReference>
<feature type="chain" id="PRO_5042508238" evidence="8">
    <location>
        <begin position="27"/>
        <end position="2363"/>
    </location>
</feature>
<dbReference type="CDD" id="cd00110">
    <property type="entry name" value="LamG"/>
    <property type="match status" value="2"/>
</dbReference>
<dbReference type="PROSITE" id="PS51854">
    <property type="entry name" value="CSPG"/>
    <property type="match status" value="5"/>
</dbReference>
<evidence type="ECO:0000259" key="9">
    <source>
        <dbReference type="PROSITE" id="PS50025"/>
    </source>
</evidence>
<reference evidence="11" key="1">
    <citation type="submission" date="2025-08" db="UniProtKB">
        <authorList>
            <consortium name="RefSeq"/>
        </authorList>
    </citation>
    <scope>IDENTIFICATION</scope>
</reference>
<keyword evidence="3" id="KW-0325">Glycoprotein</keyword>
<feature type="region of interest" description="Disordered" evidence="6">
    <location>
        <begin position="2230"/>
        <end position="2257"/>
    </location>
</feature>
<sequence>MARPATAVSVMLIALTAGLLLDGCQTDEKVSFYGASYIHLSIQEAKSATDISFRFRTHLADAMLLLAAGRTDYCLIKLESGRLKVHINLGAGEKELASTRELTLNDLSWHEVNLTRRDANITLRIDVIHSMTDVLPGRFFELNINFGVYIGGQGGFNELFLGHTEYLRGCMADIVYNGIYVIEHARSRKNSTEATSVSWSCSAEFEATTRTDISFVEDGAFAAIPRAIPRSGTRWELEMKTAATNGLLLFNAGQSSHADFLGIEVIDGKIRLLMNKGNGPTELLHNRPISDGVWHQIQLDFNPNFVDIIIDGQSSNMSLPTGNRYLDLADTLYIGGTELNKRAKALAKGIKSGDVSYKGCLRNMMLDGKELGLPHVKVSQGLVVNCIWGFPCAEAEPCVPGAMCSQLGVRSFKCTCDQSLCIKSNFTDEYKYNTNLPVSLEMLSVKPVSVAEGRRVTINEHNIAVTLDIAKFGLNESFFVFVLLTPPAYGSLHLDRSLLAVKMPFSLYDLNQQKIFYQHDGGETIEDSMVFKVALQANSRHSLPSYFQDSLRFTLHVNVTPVNDSPHLEIPVNSILKLAQGTRKTLTKDLVWATDADTPVDSLVYTVLPNDSDIGHIERIGATGYGSQIVHTFTQAELGRGTIDYVHTGKNKTKAILGLKLSDGENNSPPQYLRISTYPLIIKPKYNTGLVVVHRSFAYLSSTNLSSTTNAEDPRLEIRYNIVKPPQYGILQRQRDSNQLWINTDYFTSRDLDQQTIRYLHNVGSPRQDGFKFQTSVREVYFATTYDFNISFINLELIEIHRNSINFTNSVEVVIESRKLKFQTNPLITDTNMIIYSLIEEPRFGYIYLDYERLRKGQTFSQQDIDRNKLRYRHFRHAFSNIDDSIVFKVIVPQCTDRTASLSFHYLPSKSSILSDIVGNIHVIEGHQVPLQISRTNYRDFGVTSLTFNITEKPRHGSIMIYNDTLPIRIKTTYFTSDELTTQSVLYAHDDTETTNDSFEFLAISSDDVDFMYIGKFYVEINLNNDNRPTRANRKILQVVSRSEKLITKADLLYTDKDLNTKSSDLVYTIKQISNGELFMLNEPQYQIKRFTQQDIDSYKIVYRHRGGKYERIDFTVSDGELFTNGELEIQAGQAYVKLLLQDGAVVQTNRSIFLSSEDIDIETNLYLNSTEIDFNILEKPKYGFLLKYNKETSTFNADDIMRRTIIYKHFGITLKKEQLKVKVKVRGTEDSGIFPIQVFPESYWEPLTVQNNNTVYVEEATSVIINRKSLEISHADIPASRITYHLKEWPKNGYLEVQSHEDNIDEEEDEFGTHLVKHFEQNLVIEGRVYYVQTTPNKTHDQFVVDVTNGITWLRNLTVNIVIIPNKMYVSAKNLTVLEGKSMILRDSDFYTVTPYFAGRITDYRLIEKPEHGNIIDMKNNPTRKFSQTQLGAKEIIYKNNGDELPTDSFRMLAIAGEKISEPFYVWINILPINDEIPVVLNMTKFRIWQGGSIIVTNQQLGTMDNDTLATDLVYNINNVINGYFSLSGTPRMAISNFTQEMINAFKIMFTHTNGTEAEFNFTVNDGLHTTGAHHVSFNTKPVKIMIKRNYALNVFPLTRKIISGELLLSKCSDADRDVKYFIRNGPTMGKIIMETSEGIWLEVDRFTQKDLNNSKVSYEHNKQFNNLTANDNFIFDIETHFTVPIKNQVFKIDISVSSGGLHRYVTTVPVRVDEGGSAPFSMNISGIVNFLRTKVSIPNPEVSLKLIKQPHYGHVMLLPDLNLTAYSRNEIESGKLAYFHDHSDTKKDQIDFTIFFSLGHVILCNISIPVDITPINDEPFKLEIVNAIDVVQNQTQTITRDNLLTTDPDTDPNDIIYEIINAPTYGRLLLLSMDQNSNTDIHQAQKFTQQDIDSSRLVYEHKGPLLLSTFYFRVSDGRFNPIYKIFNINVHPIKLSISILKPIDIQQGLTSTTIDTESLRLDTNVRRDLVSYEVTKPPTYGSLHAREQMLNFKHTDLLSKSVVYVQQDMTVSNDSFELLARVSNFEFRNVRVPIRVVPLMIINQNLEVYAGDRSKLSIMYFDAMPLAKLAKSDPAYKITRKPKYAKVMRIINRTMSSGEKRGLQEKEITKFSHSQILSGLIYLVCKKVPTDDIQGVIDNFEFILAVPQSAPRFQPAMGVFEFRVKLVSDYYNNSLDGPMDPVGHEGEMTIAPNMSNDYTVLLGMLLGVLFLGICVIVTIRCRQSRYKNAEEEDEEDDQNKIEPSSPSVMPLPRPPDHLLPATPHLKRYTNEHHNNILSSSTPLPPMMPSLTSTLPQCKIIPLNAMENIAESEVDISARYPYGVADVDELSSFETTDISCPSQTSQQRMTSNPLLRRNQYWV</sequence>
<feature type="repeat" description="CSPG" evidence="5">
    <location>
        <begin position="1247"/>
        <end position="1349"/>
    </location>
</feature>
<dbReference type="PANTHER" id="PTHR45739">
    <property type="entry name" value="MATRIX PROTEIN, PUTATIVE-RELATED"/>
    <property type="match status" value="1"/>
</dbReference>
<evidence type="ECO:0000256" key="1">
    <source>
        <dbReference type="ARBA" id="ARBA00022729"/>
    </source>
</evidence>
<dbReference type="PROSITE" id="PS50025">
    <property type="entry name" value="LAM_G_DOMAIN"/>
    <property type="match status" value="2"/>
</dbReference>
<dbReference type="KEGG" id="csol:105360919"/>
<feature type="domain" description="Laminin G" evidence="9">
    <location>
        <begin position="202"/>
        <end position="386"/>
    </location>
</feature>
<accession>A0AAJ7DTN7</accession>
<dbReference type="SUPFAM" id="SSF49899">
    <property type="entry name" value="Concanavalin A-like lectins/glucanases"/>
    <property type="match status" value="2"/>
</dbReference>
<feature type="repeat" description="CSPG" evidence="5">
    <location>
        <begin position="1821"/>
        <end position="1919"/>
    </location>
</feature>